<keyword evidence="3" id="KW-1133">Transmembrane helix</keyword>
<gene>
    <name evidence="4" type="ORF">FPAR1323_LOCUS6646</name>
</gene>
<keyword evidence="3" id="KW-0472">Membrane</keyword>
<organism evidence="4">
    <name type="scientific">Florenciella parvula</name>
    <dbReference type="NCBI Taxonomy" id="236787"/>
    <lineage>
        <taxon>Eukaryota</taxon>
        <taxon>Sar</taxon>
        <taxon>Stramenopiles</taxon>
        <taxon>Ochrophyta</taxon>
        <taxon>Dictyochophyceae</taxon>
        <taxon>Florenciellales</taxon>
        <taxon>Florenciella</taxon>
    </lineage>
</organism>
<feature type="region of interest" description="Disordered" evidence="2">
    <location>
        <begin position="239"/>
        <end position="361"/>
    </location>
</feature>
<dbReference type="AlphaFoldDB" id="A0A7S2BVD1"/>
<feature type="compositionally biased region" description="Basic and acidic residues" evidence="2">
    <location>
        <begin position="263"/>
        <end position="275"/>
    </location>
</feature>
<feature type="transmembrane region" description="Helical" evidence="3">
    <location>
        <begin position="16"/>
        <end position="37"/>
    </location>
</feature>
<evidence type="ECO:0000256" key="1">
    <source>
        <dbReference type="SAM" id="Coils"/>
    </source>
</evidence>
<protein>
    <recommendedName>
        <fullName evidence="5">DUF1664 domain-containing protein</fullName>
    </recommendedName>
</protein>
<feature type="coiled-coil region" evidence="1">
    <location>
        <begin position="165"/>
        <end position="192"/>
    </location>
</feature>
<dbReference type="EMBL" id="HBGT01012293">
    <property type="protein sequence ID" value="CAD9407879.1"/>
    <property type="molecule type" value="Transcribed_RNA"/>
</dbReference>
<evidence type="ECO:0000256" key="3">
    <source>
        <dbReference type="SAM" id="Phobius"/>
    </source>
</evidence>
<name>A0A7S2BVD1_9STRA</name>
<evidence type="ECO:0000313" key="4">
    <source>
        <dbReference type="EMBL" id="CAD9407879.1"/>
    </source>
</evidence>
<accession>A0A7S2BVD1</accession>
<dbReference type="PANTHER" id="PTHR46667">
    <property type="entry name" value="OS05G0182700 PROTEIN"/>
    <property type="match status" value="1"/>
</dbReference>
<feature type="compositionally biased region" description="Gly residues" evidence="2">
    <location>
        <begin position="278"/>
        <end position="289"/>
    </location>
</feature>
<evidence type="ECO:0000256" key="2">
    <source>
        <dbReference type="SAM" id="MobiDB-lite"/>
    </source>
</evidence>
<proteinExistence type="predicted"/>
<dbReference type="PANTHER" id="PTHR46667:SF6">
    <property type="entry name" value="OS01G0185100 PROTEIN"/>
    <property type="match status" value="1"/>
</dbReference>
<evidence type="ECO:0008006" key="5">
    <source>
        <dbReference type="Google" id="ProtNLM"/>
    </source>
</evidence>
<sequence length="361" mass="38394">MSAAGTKLVLSGNSKFLAMLFSSLGAGGVATVGGLAATGNLYNALKLLLEGAEAGGGGERVTRRLTQRVDTTADQILAKLSAAQQAPVTIVNGTSRNGKDLGTMFLLVGVGGGAIFYACKTQLVSKKHVAQHLGVMGQKLTNLNNSVAAVREKMTIAYNGLRKRLDHSIEMQDDLKNEVQNAQQAIEDVKDDTEKITGAIEGVQQDLVEASRKQDFTARGVQLICEVVKDSIQGTSRSKKELESFLKGNPGMLPPSSTGLRRGRSDGSRRTERKAIMGGVGEASDGVGGASESDRTPRRLFVDQRHRDQYGSNQDENSDGEAQVASYDSDEGGSTSECVPPPRANYTPSKRAQSQRQAMGY</sequence>
<feature type="compositionally biased region" description="Polar residues" evidence="2">
    <location>
        <begin position="346"/>
        <end position="361"/>
    </location>
</feature>
<feature type="compositionally biased region" description="Basic and acidic residues" evidence="2">
    <location>
        <begin position="292"/>
        <end position="309"/>
    </location>
</feature>
<feature type="transmembrane region" description="Helical" evidence="3">
    <location>
        <begin position="101"/>
        <end position="119"/>
    </location>
</feature>
<reference evidence="4" key="1">
    <citation type="submission" date="2021-01" db="EMBL/GenBank/DDBJ databases">
        <authorList>
            <person name="Corre E."/>
            <person name="Pelletier E."/>
            <person name="Niang G."/>
            <person name="Scheremetjew M."/>
            <person name="Finn R."/>
            <person name="Kale V."/>
            <person name="Holt S."/>
            <person name="Cochrane G."/>
            <person name="Meng A."/>
            <person name="Brown T."/>
            <person name="Cohen L."/>
        </authorList>
    </citation>
    <scope>NUCLEOTIDE SEQUENCE</scope>
    <source>
        <strain evidence="4">RCC1693</strain>
    </source>
</reference>
<keyword evidence="3" id="KW-0812">Transmembrane</keyword>
<keyword evidence="1" id="KW-0175">Coiled coil</keyword>